<dbReference type="HOGENOM" id="CLU_055621_2_1_9"/>
<evidence type="ECO:0008006" key="4">
    <source>
        <dbReference type="Google" id="ProtNLM"/>
    </source>
</evidence>
<feature type="transmembrane region" description="Helical" evidence="1">
    <location>
        <begin position="99"/>
        <end position="117"/>
    </location>
</feature>
<dbReference type="Pfam" id="PF04018">
    <property type="entry name" value="VCA0040-like"/>
    <property type="match status" value="2"/>
</dbReference>
<dbReference type="EMBL" id="CP000853">
    <property type="protein sequence ID" value="ABW20119.1"/>
    <property type="molecule type" value="Genomic_DNA"/>
</dbReference>
<dbReference type="PANTHER" id="PTHR37308:SF1">
    <property type="entry name" value="POLYPRENYL-PHOSPHATE TRANSPORTER"/>
    <property type="match status" value="1"/>
</dbReference>
<dbReference type="OrthoDB" id="9793746at2"/>
<proteinExistence type="predicted"/>
<gene>
    <name evidence="2" type="ordered locus">Clos_2588</name>
</gene>
<dbReference type="InterPro" id="IPR007163">
    <property type="entry name" value="VCA0040-like"/>
</dbReference>
<reference evidence="3" key="1">
    <citation type="submission" date="2007-10" db="EMBL/GenBank/DDBJ databases">
        <title>Complete genome of Alkaliphilus oremlandii OhILAs.</title>
        <authorList>
            <person name="Copeland A."/>
            <person name="Lucas S."/>
            <person name="Lapidus A."/>
            <person name="Barry K."/>
            <person name="Detter J.C."/>
            <person name="Glavina del Rio T."/>
            <person name="Hammon N."/>
            <person name="Israni S."/>
            <person name="Dalin E."/>
            <person name="Tice H."/>
            <person name="Pitluck S."/>
            <person name="Chain P."/>
            <person name="Malfatti S."/>
            <person name="Shin M."/>
            <person name="Vergez L."/>
            <person name="Schmutz J."/>
            <person name="Larimer F."/>
            <person name="Land M."/>
            <person name="Hauser L."/>
            <person name="Kyrpides N."/>
            <person name="Mikhailova N."/>
            <person name="Stolz J.F."/>
            <person name="Dawson A."/>
            <person name="Fisher E."/>
            <person name="Crable B."/>
            <person name="Perera E."/>
            <person name="Lisak J."/>
            <person name="Ranganathan M."/>
            <person name="Basu P."/>
            <person name="Richardson P."/>
        </authorList>
    </citation>
    <scope>NUCLEOTIDE SEQUENCE [LARGE SCALE GENOMIC DNA]</scope>
    <source>
        <strain evidence="3">OhILAs</strain>
    </source>
</reference>
<accession>A8MJY7</accession>
<dbReference type="eggNOG" id="COG2035">
    <property type="taxonomic scope" value="Bacteria"/>
</dbReference>
<dbReference type="KEGG" id="aoe:Clos_2588"/>
<feature type="transmembrane region" description="Helical" evidence="1">
    <location>
        <begin position="174"/>
        <end position="194"/>
    </location>
</feature>
<protein>
    <recommendedName>
        <fullName evidence="4">DUF368 domain-containing protein</fullName>
    </recommendedName>
</protein>
<evidence type="ECO:0000256" key="1">
    <source>
        <dbReference type="SAM" id="Phobius"/>
    </source>
</evidence>
<dbReference type="Proteomes" id="UP000000269">
    <property type="component" value="Chromosome"/>
</dbReference>
<feature type="transmembrane region" description="Helical" evidence="1">
    <location>
        <begin position="75"/>
        <end position="93"/>
    </location>
</feature>
<feature type="transmembrane region" description="Helical" evidence="1">
    <location>
        <begin position="228"/>
        <end position="245"/>
    </location>
</feature>
<dbReference type="PANTHER" id="PTHR37308">
    <property type="entry name" value="INTEGRAL MEMBRANE PROTEIN"/>
    <property type="match status" value="1"/>
</dbReference>
<name>A8MJY7_ALKOO</name>
<keyword evidence="1" id="KW-0472">Membrane</keyword>
<feature type="transmembrane region" description="Helical" evidence="1">
    <location>
        <begin position="7"/>
        <end position="31"/>
    </location>
</feature>
<organism evidence="2 3">
    <name type="scientific">Alkaliphilus oremlandii (strain OhILAs)</name>
    <name type="common">Clostridium oremlandii (strain OhILAs)</name>
    <dbReference type="NCBI Taxonomy" id="350688"/>
    <lineage>
        <taxon>Bacteria</taxon>
        <taxon>Bacillati</taxon>
        <taxon>Bacillota</taxon>
        <taxon>Clostridia</taxon>
        <taxon>Peptostreptococcales</taxon>
        <taxon>Natronincolaceae</taxon>
        <taxon>Alkaliphilus</taxon>
    </lineage>
</organism>
<feature type="transmembrane region" description="Helical" evidence="1">
    <location>
        <begin position="46"/>
        <end position="68"/>
    </location>
</feature>
<evidence type="ECO:0000313" key="2">
    <source>
        <dbReference type="EMBL" id="ABW20119.1"/>
    </source>
</evidence>
<dbReference type="RefSeq" id="WP_012160426.1">
    <property type="nucleotide sequence ID" value="NC_009922.1"/>
</dbReference>
<keyword evidence="3" id="KW-1185">Reference proteome</keyword>
<keyword evidence="1" id="KW-0812">Transmembrane</keyword>
<dbReference type="STRING" id="350688.Clos_2588"/>
<evidence type="ECO:0000313" key="3">
    <source>
        <dbReference type="Proteomes" id="UP000000269"/>
    </source>
</evidence>
<keyword evidence="1" id="KW-1133">Transmembrane helix</keyword>
<sequence length="255" mass="27163">MNLWIKGIILGFVMVMPGMSGGTAFLIFGLYEDLIKDLMKRNIKPYLPLIGGIIAGIFISGMAFGFVFENYRDATVSFLLGCLLASIKSVLYGCPKMNGGFLGIAILGTMIGAVMVGEPLSFGGMEEEVSFLALFIGGALATAAMIIPGIPGSSVLILMGVYDVMFVSINELDIVNLLVFGAGAIMGTVLLLNILSQLYDRYKAKLSYFFAGLILGSSRSMVPSTLSVPIIMVFVIGFALVWFSSNRQGGELEAA</sequence>
<feature type="transmembrane region" description="Helical" evidence="1">
    <location>
        <begin position="129"/>
        <end position="162"/>
    </location>
</feature>
<dbReference type="AlphaFoldDB" id="A8MJY7"/>